<dbReference type="Gene3D" id="3.30.450.20">
    <property type="entry name" value="PAS domain"/>
    <property type="match status" value="1"/>
</dbReference>
<accession>A0A2S6G8N4</accession>
<dbReference type="PROSITE" id="PS50109">
    <property type="entry name" value="HIS_KIN"/>
    <property type="match status" value="1"/>
</dbReference>
<evidence type="ECO:0000256" key="7">
    <source>
        <dbReference type="ARBA" id="ARBA00023012"/>
    </source>
</evidence>
<reference evidence="11 14" key="1">
    <citation type="submission" date="2018-02" db="EMBL/GenBank/DDBJ databases">
        <title>Deep subsurface shale carbon reservoir microbial communities from Ohio and West Virginia, USA.</title>
        <authorList>
            <person name="Wrighton K."/>
        </authorList>
    </citation>
    <scope>NUCLEOTIDE SEQUENCE [LARGE SCALE GENOMIC DNA]</scope>
    <source>
        <strain evidence="11 14">UTICA-S1B6</strain>
    </source>
</reference>
<dbReference type="AlphaFoldDB" id="A0A2S6G8N4"/>
<protein>
    <recommendedName>
        <fullName evidence="3">histidine kinase</fullName>
        <ecNumber evidence="3">2.7.13.3</ecNumber>
    </recommendedName>
</protein>
<dbReference type="Pfam" id="PF00672">
    <property type="entry name" value="HAMP"/>
    <property type="match status" value="1"/>
</dbReference>
<feature type="domain" description="HAMP" evidence="10">
    <location>
        <begin position="306"/>
        <end position="359"/>
    </location>
</feature>
<comment type="catalytic activity">
    <reaction evidence="1">
        <text>ATP + protein L-histidine = ADP + protein N-phospho-L-histidine.</text>
        <dbReference type="EC" id="2.7.13.3"/>
    </reaction>
</comment>
<dbReference type="Pfam" id="PF00512">
    <property type="entry name" value="HisKA"/>
    <property type="match status" value="1"/>
</dbReference>
<evidence type="ECO:0000313" key="14">
    <source>
        <dbReference type="Proteomes" id="UP000239648"/>
    </source>
</evidence>
<dbReference type="SMART" id="SM00304">
    <property type="entry name" value="HAMP"/>
    <property type="match status" value="1"/>
</dbReference>
<dbReference type="EMBL" id="PTIT01000005">
    <property type="protein sequence ID" value="PPK52573.1"/>
    <property type="molecule type" value="Genomic_DNA"/>
</dbReference>
<dbReference type="SUPFAM" id="SSF55874">
    <property type="entry name" value="ATPase domain of HSP90 chaperone/DNA topoisomerase II/histidine kinase"/>
    <property type="match status" value="1"/>
</dbReference>
<evidence type="ECO:0000259" key="10">
    <source>
        <dbReference type="PROSITE" id="PS50885"/>
    </source>
</evidence>
<dbReference type="InterPro" id="IPR005467">
    <property type="entry name" value="His_kinase_dom"/>
</dbReference>
<dbReference type="PROSITE" id="PS50885">
    <property type="entry name" value="HAMP"/>
    <property type="match status" value="1"/>
</dbReference>
<dbReference type="FunFam" id="1.10.287.130:FF:000001">
    <property type="entry name" value="Two-component sensor histidine kinase"/>
    <property type="match status" value="1"/>
</dbReference>
<dbReference type="Pfam" id="PF02518">
    <property type="entry name" value="HATPase_c"/>
    <property type="match status" value="1"/>
</dbReference>
<dbReference type="OrthoDB" id="9804645at2"/>
<dbReference type="CDD" id="cd12914">
    <property type="entry name" value="PDC1_DGC_like"/>
    <property type="match status" value="1"/>
</dbReference>
<dbReference type="CDD" id="cd06225">
    <property type="entry name" value="HAMP"/>
    <property type="match status" value="1"/>
</dbReference>
<dbReference type="Gene3D" id="3.30.565.10">
    <property type="entry name" value="Histidine kinase-like ATPase, C-terminal domain"/>
    <property type="match status" value="1"/>
</dbReference>
<dbReference type="SUPFAM" id="SSF47384">
    <property type="entry name" value="Homodimeric domain of signal transducing histidine kinase"/>
    <property type="match status" value="1"/>
</dbReference>
<dbReference type="CDD" id="cd00082">
    <property type="entry name" value="HisKA"/>
    <property type="match status" value="1"/>
</dbReference>
<reference evidence="12 13" key="2">
    <citation type="submission" date="2018-02" db="EMBL/GenBank/DDBJ databases">
        <title>Subsurface microbial communities from deep shales in Ohio and West Virginia, USA.</title>
        <authorList>
            <person name="Wrighton K."/>
        </authorList>
    </citation>
    <scope>NUCLEOTIDE SEQUENCE [LARGE SCALE GENOMIC DNA]</scope>
    <source>
        <strain evidence="12 13">UTICA-S1B9</strain>
    </source>
</reference>
<evidence type="ECO:0000313" key="11">
    <source>
        <dbReference type="EMBL" id="PPK52573.1"/>
    </source>
</evidence>
<dbReference type="InterPro" id="IPR050736">
    <property type="entry name" value="Sensor_HK_Regulatory"/>
</dbReference>
<keyword evidence="8" id="KW-0812">Transmembrane</keyword>
<gene>
    <name evidence="12" type="ORF">B0H24_1005127</name>
    <name evidence="11" type="ORF">BY455_105126</name>
</gene>
<dbReference type="Gene3D" id="6.10.340.10">
    <property type="match status" value="1"/>
</dbReference>
<dbReference type="Proteomes" id="UP000239648">
    <property type="component" value="Unassembled WGS sequence"/>
</dbReference>
<sequence>MKNLSFGSRFALIAVCSTILTVALLATTAYQQLVADFEAVLTQRQQLETETYARRVNQRLQVRLSALGALASQMTDGKQLLPIDTLEKLLDRQTVLKDYFDLGLMVFDKNAVAIAEDRYVENRLGTSYADRPHFKAALKDEIPYISRPIVGRTTDTLLISFLYPIHSNEGELLGFAGGIIDLNHTQLLPEPGDLLEHAVFQVLDTKHFTRVDSVSHDNLTPELPPPGDSALVDAALSGITTGVVKDQSGQRWIYATRHLERVGWLFLRAVPYDQALAPARASFTQFVTISVIVLLAMAMLVLGLSRTVSKPLEQMAAKMRRMTDHMDKPGRLREQGAPEIRSVARAFNQLMDEREALDKLKSHFVSNVSHELRTPLTSINGSLKLLASGKTGDLTDKANNMVHVALRNSEQLQRLISDLLDFNKVVAGELTVHPEPLTVADVLKEAGSATASYAEAHSVRIEMGSIPEGQVLADPHRVRQILDNFISNACKFAPAGTTVTLSAEREENERIRLIVADQGAGVPEHFLARLFQRFAQAESHSSRAKSGTGLGLAICQELAHLMGGEVGYYYRNGAHFWVALPCVKDD</sequence>
<feature type="domain" description="Histidine kinase" evidence="9">
    <location>
        <begin position="367"/>
        <end position="584"/>
    </location>
</feature>
<evidence type="ECO:0000313" key="13">
    <source>
        <dbReference type="Proteomes" id="UP000239446"/>
    </source>
</evidence>
<dbReference type="PANTHER" id="PTHR43711:SF32">
    <property type="entry name" value="SENSOR-TYPE HISTIDINE KINASE PRRB"/>
    <property type="match status" value="1"/>
</dbReference>
<proteinExistence type="predicted"/>
<dbReference type="Gene3D" id="1.10.287.130">
    <property type="match status" value="1"/>
</dbReference>
<dbReference type="PRINTS" id="PR00344">
    <property type="entry name" value="BCTRLSENSOR"/>
</dbReference>
<dbReference type="GO" id="GO:0000155">
    <property type="term" value="F:phosphorelay sensor kinase activity"/>
    <property type="evidence" value="ECO:0007669"/>
    <property type="project" value="InterPro"/>
</dbReference>
<dbReference type="InterPro" id="IPR003660">
    <property type="entry name" value="HAMP_dom"/>
</dbReference>
<keyword evidence="8" id="KW-0472">Membrane</keyword>
<dbReference type="InterPro" id="IPR003661">
    <property type="entry name" value="HisK_dim/P_dom"/>
</dbReference>
<dbReference type="InterPro" id="IPR003594">
    <property type="entry name" value="HATPase_dom"/>
</dbReference>
<keyword evidence="14" id="KW-1185">Reference proteome</keyword>
<comment type="caution">
    <text evidence="12">The sequence shown here is derived from an EMBL/GenBank/DDBJ whole genome shotgun (WGS) entry which is preliminary data.</text>
</comment>
<dbReference type="Proteomes" id="UP000239446">
    <property type="component" value="Unassembled WGS sequence"/>
</dbReference>
<dbReference type="SMART" id="SM00388">
    <property type="entry name" value="HisKA"/>
    <property type="match status" value="1"/>
</dbReference>
<dbReference type="SMART" id="SM00387">
    <property type="entry name" value="HATPase_c"/>
    <property type="match status" value="1"/>
</dbReference>
<dbReference type="GO" id="GO:0016020">
    <property type="term" value="C:membrane"/>
    <property type="evidence" value="ECO:0007669"/>
    <property type="project" value="UniProtKB-SubCell"/>
</dbReference>
<dbReference type="PANTHER" id="PTHR43711">
    <property type="entry name" value="TWO-COMPONENT HISTIDINE KINASE"/>
    <property type="match status" value="1"/>
</dbReference>
<evidence type="ECO:0000259" key="9">
    <source>
        <dbReference type="PROSITE" id="PS50109"/>
    </source>
</evidence>
<evidence type="ECO:0000256" key="8">
    <source>
        <dbReference type="SAM" id="Phobius"/>
    </source>
</evidence>
<dbReference type="InterPro" id="IPR036097">
    <property type="entry name" value="HisK_dim/P_sf"/>
</dbReference>
<evidence type="ECO:0000256" key="2">
    <source>
        <dbReference type="ARBA" id="ARBA00004370"/>
    </source>
</evidence>
<evidence type="ECO:0000256" key="6">
    <source>
        <dbReference type="ARBA" id="ARBA00022777"/>
    </source>
</evidence>
<evidence type="ECO:0000256" key="4">
    <source>
        <dbReference type="ARBA" id="ARBA00022553"/>
    </source>
</evidence>
<name>A0A2S6G8N4_9GAMM</name>
<comment type="subcellular location">
    <subcellularLocation>
        <location evidence="2">Membrane</location>
    </subcellularLocation>
</comment>
<keyword evidence="4" id="KW-0597">Phosphoprotein</keyword>
<evidence type="ECO:0000256" key="3">
    <source>
        <dbReference type="ARBA" id="ARBA00012438"/>
    </source>
</evidence>
<dbReference type="InterPro" id="IPR036890">
    <property type="entry name" value="HATPase_C_sf"/>
</dbReference>
<dbReference type="EMBL" id="PTIU01000005">
    <property type="protein sequence ID" value="PPK55546.1"/>
    <property type="molecule type" value="Genomic_DNA"/>
</dbReference>
<evidence type="ECO:0000256" key="5">
    <source>
        <dbReference type="ARBA" id="ARBA00022679"/>
    </source>
</evidence>
<feature type="transmembrane region" description="Helical" evidence="8">
    <location>
        <begin position="286"/>
        <end position="305"/>
    </location>
</feature>
<keyword evidence="8" id="KW-1133">Transmembrane helix</keyword>
<dbReference type="EC" id="2.7.13.3" evidence="3"/>
<keyword evidence="6 12" id="KW-0418">Kinase</keyword>
<keyword evidence="5" id="KW-0808">Transferase</keyword>
<dbReference type="InterPro" id="IPR004358">
    <property type="entry name" value="Sig_transdc_His_kin-like_C"/>
</dbReference>
<evidence type="ECO:0000313" key="12">
    <source>
        <dbReference type="EMBL" id="PPK55546.1"/>
    </source>
</evidence>
<dbReference type="RefSeq" id="WP_104415487.1">
    <property type="nucleotide sequence ID" value="NZ_PTIT01000005.1"/>
</dbReference>
<keyword evidence="7" id="KW-0902">Two-component regulatory system</keyword>
<evidence type="ECO:0000256" key="1">
    <source>
        <dbReference type="ARBA" id="ARBA00000085"/>
    </source>
</evidence>
<organism evidence="12 13">
    <name type="scientific">Marinobacter persicus</name>
    <dbReference type="NCBI Taxonomy" id="930118"/>
    <lineage>
        <taxon>Bacteria</taxon>
        <taxon>Pseudomonadati</taxon>
        <taxon>Pseudomonadota</taxon>
        <taxon>Gammaproteobacteria</taxon>
        <taxon>Pseudomonadales</taxon>
        <taxon>Marinobacteraceae</taxon>
        <taxon>Marinobacter</taxon>
    </lineage>
</organism>